<dbReference type="PANTHER" id="PTHR33481:SF1">
    <property type="entry name" value="ENDONUCLEASE_EXONUCLEASE_PHOSPHATASE DOMAIN-CONTAINING PROTEIN-RELATED"/>
    <property type="match status" value="1"/>
</dbReference>
<protein>
    <recommendedName>
        <fullName evidence="3">Reverse transcriptase domain-containing protein</fullName>
    </recommendedName>
</protein>
<dbReference type="EMBL" id="AVOT02093489">
    <property type="protein sequence ID" value="MBW0574102.1"/>
    <property type="molecule type" value="Genomic_DNA"/>
</dbReference>
<accession>A0A9Q3PVR8</accession>
<dbReference type="Proteomes" id="UP000765509">
    <property type="component" value="Unassembled WGS sequence"/>
</dbReference>
<name>A0A9Q3PVR8_9BASI</name>
<evidence type="ECO:0000313" key="1">
    <source>
        <dbReference type="EMBL" id="MBW0574102.1"/>
    </source>
</evidence>
<evidence type="ECO:0008006" key="3">
    <source>
        <dbReference type="Google" id="ProtNLM"/>
    </source>
</evidence>
<sequence length="149" mass="16556">MSVVGGEAKLTDNLTPPAQECPILFPQVPPEEIQQAIESLPKNKESGSNTIPNELLKIVEQQLLPVLTPIFNTCLMQGHYPTPWETYQKAIIQKANNEDYSNPSSYQPIALLSTLGKLFKKIINNCLSFLSTTKEILHPGHMGENREGN</sequence>
<comment type="caution">
    <text evidence="1">The sequence shown here is derived from an EMBL/GenBank/DDBJ whole genome shotgun (WGS) entry which is preliminary data.</text>
</comment>
<dbReference type="PANTHER" id="PTHR33481">
    <property type="entry name" value="REVERSE TRANSCRIPTASE"/>
    <property type="match status" value="1"/>
</dbReference>
<organism evidence="1 2">
    <name type="scientific">Austropuccinia psidii MF-1</name>
    <dbReference type="NCBI Taxonomy" id="1389203"/>
    <lineage>
        <taxon>Eukaryota</taxon>
        <taxon>Fungi</taxon>
        <taxon>Dikarya</taxon>
        <taxon>Basidiomycota</taxon>
        <taxon>Pucciniomycotina</taxon>
        <taxon>Pucciniomycetes</taxon>
        <taxon>Pucciniales</taxon>
        <taxon>Sphaerophragmiaceae</taxon>
        <taxon>Austropuccinia</taxon>
    </lineage>
</organism>
<gene>
    <name evidence="1" type="ORF">O181_113817</name>
</gene>
<evidence type="ECO:0000313" key="2">
    <source>
        <dbReference type="Proteomes" id="UP000765509"/>
    </source>
</evidence>
<reference evidence="1" key="1">
    <citation type="submission" date="2021-03" db="EMBL/GenBank/DDBJ databases">
        <title>Draft genome sequence of rust myrtle Austropuccinia psidii MF-1, a brazilian biotype.</title>
        <authorList>
            <person name="Quecine M.C."/>
            <person name="Pachon D.M.R."/>
            <person name="Bonatelli M.L."/>
            <person name="Correr F.H."/>
            <person name="Franceschini L.M."/>
            <person name="Leite T.F."/>
            <person name="Margarido G.R.A."/>
            <person name="Almeida C.A."/>
            <person name="Ferrarezi J.A."/>
            <person name="Labate C.A."/>
        </authorList>
    </citation>
    <scope>NUCLEOTIDE SEQUENCE</scope>
    <source>
        <strain evidence="1">MF-1</strain>
    </source>
</reference>
<proteinExistence type="predicted"/>
<keyword evidence="2" id="KW-1185">Reference proteome</keyword>
<dbReference type="OrthoDB" id="412006at2759"/>
<dbReference type="AlphaFoldDB" id="A0A9Q3PVR8"/>